<dbReference type="EMBL" id="HBGN01021223">
    <property type="protein sequence ID" value="CAD9334948.1"/>
    <property type="molecule type" value="Transcribed_RNA"/>
</dbReference>
<gene>
    <name evidence="2" type="ORF">DBRI1063_LOCUS13543</name>
</gene>
<evidence type="ECO:0000313" key="2">
    <source>
        <dbReference type="EMBL" id="CAD9334948.1"/>
    </source>
</evidence>
<feature type="compositionally biased region" description="Low complexity" evidence="1">
    <location>
        <begin position="371"/>
        <end position="394"/>
    </location>
</feature>
<organism evidence="2">
    <name type="scientific">Ditylum brightwellii</name>
    <dbReference type="NCBI Taxonomy" id="49249"/>
    <lineage>
        <taxon>Eukaryota</taxon>
        <taxon>Sar</taxon>
        <taxon>Stramenopiles</taxon>
        <taxon>Ochrophyta</taxon>
        <taxon>Bacillariophyta</taxon>
        <taxon>Mediophyceae</taxon>
        <taxon>Lithodesmiophycidae</taxon>
        <taxon>Lithodesmiales</taxon>
        <taxon>Lithodesmiaceae</taxon>
        <taxon>Ditylum</taxon>
    </lineage>
</organism>
<reference evidence="2" key="1">
    <citation type="submission" date="2021-01" db="EMBL/GenBank/DDBJ databases">
        <authorList>
            <person name="Corre E."/>
            <person name="Pelletier E."/>
            <person name="Niang G."/>
            <person name="Scheremetjew M."/>
            <person name="Finn R."/>
            <person name="Kale V."/>
            <person name="Holt S."/>
            <person name="Cochrane G."/>
            <person name="Meng A."/>
            <person name="Brown T."/>
            <person name="Cohen L."/>
        </authorList>
    </citation>
    <scope>NUCLEOTIDE SEQUENCE</scope>
    <source>
        <strain evidence="2">Pop2</strain>
    </source>
</reference>
<feature type="compositionally biased region" description="Basic and acidic residues" evidence="1">
    <location>
        <begin position="473"/>
        <end position="488"/>
    </location>
</feature>
<feature type="region of interest" description="Disordered" evidence="1">
    <location>
        <begin position="46"/>
        <end position="78"/>
    </location>
</feature>
<protein>
    <submittedName>
        <fullName evidence="2">Uncharacterized protein</fullName>
    </submittedName>
</protein>
<evidence type="ECO:0000256" key="1">
    <source>
        <dbReference type="SAM" id="MobiDB-lite"/>
    </source>
</evidence>
<feature type="region of interest" description="Disordered" evidence="1">
    <location>
        <begin position="201"/>
        <end position="228"/>
    </location>
</feature>
<feature type="region of interest" description="Disordered" evidence="1">
    <location>
        <begin position="371"/>
        <end position="411"/>
    </location>
</feature>
<feature type="region of interest" description="Disordered" evidence="1">
    <location>
        <begin position="98"/>
        <end position="124"/>
    </location>
</feature>
<name>A0A7S2EH41_9STRA</name>
<dbReference type="AlphaFoldDB" id="A0A7S2EH41"/>
<feature type="compositionally biased region" description="Low complexity" evidence="1">
    <location>
        <begin position="98"/>
        <end position="118"/>
    </location>
</feature>
<accession>A0A7S2EH41</accession>
<proteinExistence type="predicted"/>
<feature type="region of interest" description="Disordered" evidence="1">
    <location>
        <begin position="473"/>
        <end position="496"/>
    </location>
</feature>
<feature type="compositionally biased region" description="Low complexity" evidence="1">
    <location>
        <begin position="208"/>
        <end position="223"/>
    </location>
</feature>
<sequence length="701" mass="76735">MEDRRKRRQRRQQKKLRHQLGYTADVEECEEEYGILLATSGRRTATIVPPSSMLPSTPVPASPSSSSPYLHGEQNENHQVEEQTMNVKFPLSPCPSSFSSDVSLSSNNPSSPSSSPSSKRQQRKQTIQFYANVRPKNETKSAKQLKRVLKRTKFVNKHCSDKENKRRIRRLLRRATNVHPAIDLSLVDLVTSSEYDNPLTTGFGVGKPTAIPTSSSSTKSQPLSPRPTKPIKLSPFASFTNKVQMPQYSLSSSSSSPLPMCATADMNQLLLQGGKEQQDISLSMSSSSVTLEEALLFSPSPRFVIKAEAPHIVVHANAAYGNLLASSSLFGSSSKIKDHSNDHCDSSLPSPSHTPAEVPFRTIVGKPLTTSIKTSSIESSPTSLNSSTNTTKPTCSLYSSQNNPNKRKRSPMKVTIDEPTLCSEPSSSSLLLRTADKNGRSNCQNDGKDSILDTVYRHLKLFVFPEKIADDGIESQKEEKEERQDTTQKRMTKKRKICAGHTDTAIATNPGSISSDHDNTRFHVRNGDVKGLSEGLNKHHSPLWDPSFATSSMSSHQQVVLYPIHSDRQRTQELGDGGRSMKNRGPDINKSIQDSWNTWFDQYCYNPINVGGSTASSAIAPLASSATAMNGASAIKDISSHSIYSLSTSNLPHSPPPIVTHYLVEMESSMVGPNVGPSPLPDKKSDYFVVNGRKGGMHAIG</sequence>